<feature type="region of interest" description="Disordered" evidence="1">
    <location>
        <begin position="321"/>
        <end position="343"/>
    </location>
</feature>
<evidence type="ECO:0000313" key="2">
    <source>
        <dbReference type="EMBL" id="KZV37980.1"/>
    </source>
</evidence>
<feature type="region of interest" description="Disordered" evidence="1">
    <location>
        <begin position="435"/>
        <end position="467"/>
    </location>
</feature>
<keyword evidence="3" id="KW-1185">Reference proteome</keyword>
<feature type="compositionally biased region" description="Basic and acidic residues" evidence="1">
    <location>
        <begin position="184"/>
        <end position="193"/>
    </location>
</feature>
<protein>
    <submittedName>
        <fullName evidence="2">Uncharacterized protein</fullName>
    </submittedName>
</protein>
<sequence>MLAMENTRMACMFKSLVDTGLEGFLAASGSVYEDAVVDFLANAKAVEKKKKKKKQEKVKKVVEKQTVEAGSQAAPTKSKSGTSSEEDSCTPANLKKGGMKRKQVVESSNSEATVTVPSVLITKKNQTKQANKGSTAGGPEDTVATPAKLEKQNGDGSNTPAQDEHMQFRNETSNVSEQEERLEDENKTEKEGQDGNVSTTAQGEREKSTTDDGTGAGNREESTETWHEPAQPAQKPTTYTGEDVYAAIEIQNSQGKDINNQDIMAIRFLEAELTKTRKNINLFQARAGLPVTYNERSADRVGSLDFNPCLTWEEFKAQLAKHTNTRPDKQTDQEHEPQIPEPTADGQIEEIDRIFEHHTTQLRQQLQNAVDGLEIRIDVLESNLGRKFADSHQEIAALENGLIRHFADSQQHIVDEVASLKSQVAKMVDCLRELRDAKKGEGPSKNGEGPSSRKGEGTSSSKKRKWF</sequence>
<dbReference type="EMBL" id="KV002464">
    <property type="protein sequence ID" value="KZV37980.1"/>
    <property type="molecule type" value="Genomic_DNA"/>
</dbReference>
<feature type="compositionally biased region" description="Basic and acidic residues" evidence="1">
    <location>
        <begin position="218"/>
        <end position="227"/>
    </location>
</feature>
<proteinExistence type="predicted"/>
<accession>A0A2Z7C0K7</accession>
<evidence type="ECO:0000256" key="1">
    <source>
        <dbReference type="SAM" id="MobiDB-lite"/>
    </source>
</evidence>
<feature type="compositionally biased region" description="Polar residues" evidence="1">
    <location>
        <begin position="105"/>
        <end position="116"/>
    </location>
</feature>
<dbReference type="AlphaFoldDB" id="A0A2Z7C0K7"/>
<feature type="compositionally biased region" description="Basic and acidic residues" evidence="1">
    <location>
        <begin position="325"/>
        <end position="338"/>
    </location>
</feature>
<reference evidence="2 3" key="1">
    <citation type="journal article" date="2015" name="Proc. Natl. Acad. Sci. U.S.A.">
        <title>The resurrection genome of Boea hygrometrica: A blueprint for survival of dehydration.</title>
        <authorList>
            <person name="Xiao L."/>
            <person name="Yang G."/>
            <person name="Zhang L."/>
            <person name="Yang X."/>
            <person name="Zhao S."/>
            <person name="Ji Z."/>
            <person name="Zhou Q."/>
            <person name="Hu M."/>
            <person name="Wang Y."/>
            <person name="Chen M."/>
            <person name="Xu Y."/>
            <person name="Jin H."/>
            <person name="Xiao X."/>
            <person name="Hu G."/>
            <person name="Bao F."/>
            <person name="Hu Y."/>
            <person name="Wan P."/>
            <person name="Li L."/>
            <person name="Deng X."/>
            <person name="Kuang T."/>
            <person name="Xiang C."/>
            <person name="Zhu J.K."/>
            <person name="Oliver M.J."/>
            <person name="He Y."/>
        </authorList>
    </citation>
    <scope>NUCLEOTIDE SEQUENCE [LARGE SCALE GENOMIC DNA]</scope>
    <source>
        <strain evidence="3">cv. XS01</strain>
    </source>
</reference>
<gene>
    <name evidence="2" type="ORF">F511_09800</name>
</gene>
<feature type="compositionally biased region" description="Polar residues" evidence="1">
    <location>
        <begin position="123"/>
        <end position="134"/>
    </location>
</feature>
<feature type="compositionally biased region" description="Polar residues" evidence="1">
    <location>
        <begin position="73"/>
        <end position="83"/>
    </location>
</feature>
<evidence type="ECO:0000313" key="3">
    <source>
        <dbReference type="Proteomes" id="UP000250235"/>
    </source>
</evidence>
<dbReference type="Proteomes" id="UP000250235">
    <property type="component" value="Unassembled WGS sequence"/>
</dbReference>
<organism evidence="2 3">
    <name type="scientific">Dorcoceras hygrometricum</name>
    <dbReference type="NCBI Taxonomy" id="472368"/>
    <lineage>
        <taxon>Eukaryota</taxon>
        <taxon>Viridiplantae</taxon>
        <taxon>Streptophyta</taxon>
        <taxon>Embryophyta</taxon>
        <taxon>Tracheophyta</taxon>
        <taxon>Spermatophyta</taxon>
        <taxon>Magnoliopsida</taxon>
        <taxon>eudicotyledons</taxon>
        <taxon>Gunneridae</taxon>
        <taxon>Pentapetalae</taxon>
        <taxon>asterids</taxon>
        <taxon>lamiids</taxon>
        <taxon>Lamiales</taxon>
        <taxon>Gesneriaceae</taxon>
        <taxon>Didymocarpoideae</taxon>
        <taxon>Trichosporeae</taxon>
        <taxon>Loxocarpinae</taxon>
        <taxon>Dorcoceras</taxon>
    </lineage>
</organism>
<feature type="region of interest" description="Disordered" evidence="1">
    <location>
        <begin position="50"/>
        <end position="238"/>
    </location>
</feature>
<name>A0A2Z7C0K7_9LAMI</name>